<dbReference type="EMBL" id="PZQS01000006">
    <property type="protein sequence ID" value="PVD28931.1"/>
    <property type="molecule type" value="Genomic_DNA"/>
</dbReference>
<sequence>MLCRRGKTFTVKICALIVIVVLALLWRKELVLQFEVISYGHHPTLTLFSAHERTLNGDLVVTVVGIANRDHVTFTHVTCRLTVRKERTRSGNGSVYWDTQGNVSVLPDHHDERYGAILIDCPLHDGPARPSFASVILSTTDPDLYTVRVPPLNQDHPVYRWRCAFRPSMADTTDGRNSLRRWSCCKCWESIMPRCTSLTSGPTSLPS</sequence>
<evidence type="ECO:0000256" key="1">
    <source>
        <dbReference type="SAM" id="Phobius"/>
    </source>
</evidence>
<comment type="caution">
    <text evidence="2">The sequence shown here is derived from an EMBL/GenBank/DDBJ whole genome shotgun (WGS) entry which is preliminary data.</text>
</comment>
<organism evidence="2 3">
    <name type="scientific">Pomacea canaliculata</name>
    <name type="common">Golden apple snail</name>
    <dbReference type="NCBI Taxonomy" id="400727"/>
    <lineage>
        <taxon>Eukaryota</taxon>
        <taxon>Metazoa</taxon>
        <taxon>Spiralia</taxon>
        <taxon>Lophotrochozoa</taxon>
        <taxon>Mollusca</taxon>
        <taxon>Gastropoda</taxon>
        <taxon>Caenogastropoda</taxon>
        <taxon>Architaenioglossa</taxon>
        <taxon>Ampullarioidea</taxon>
        <taxon>Ampullariidae</taxon>
        <taxon>Pomacea</taxon>
    </lineage>
</organism>
<protein>
    <submittedName>
        <fullName evidence="2">Uncharacterized protein</fullName>
    </submittedName>
</protein>
<dbReference type="AlphaFoldDB" id="A0A2T7P698"/>
<dbReference type="Proteomes" id="UP000245119">
    <property type="component" value="Linkage Group LG6"/>
</dbReference>
<accession>A0A2T7P698</accession>
<keyword evidence="1" id="KW-0812">Transmembrane</keyword>
<evidence type="ECO:0000313" key="2">
    <source>
        <dbReference type="EMBL" id="PVD28931.1"/>
    </source>
</evidence>
<proteinExistence type="predicted"/>
<name>A0A2T7P698_POMCA</name>
<keyword evidence="3" id="KW-1185">Reference proteome</keyword>
<keyword evidence="1" id="KW-1133">Transmembrane helix</keyword>
<feature type="transmembrane region" description="Helical" evidence="1">
    <location>
        <begin position="9"/>
        <end position="26"/>
    </location>
</feature>
<evidence type="ECO:0000313" key="3">
    <source>
        <dbReference type="Proteomes" id="UP000245119"/>
    </source>
</evidence>
<reference evidence="2 3" key="1">
    <citation type="submission" date="2018-04" db="EMBL/GenBank/DDBJ databases">
        <title>The genome of golden apple snail Pomacea canaliculata provides insight into stress tolerance and invasive adaptation.</title>
        <authorList>
            <person name="Liu C."/>
            <person name="Liu B."/>
            <person name="Ren Y."/>
            <person name="Zhang Y."/>
            <person name="Wang H."/>
            <person name="Li S."/>
            <person name="Jiang F."/>
            <person name="Yin L."/>
            <person name="Zhang G."/>
            <person name="Qian W."/>
            <person name="Fan W."/>
        </authorList>
    </citation>
    <scope>NUCLEOTIDE SEQUENCE [LARGE SCALE GENOMIC DNA]</scope>
    <source>
        <strain evidence="2">SZHN2017</strain>
        <tissue evidence="2">Muscle</tissue>
    </source>
</reference>
<gene>
    <name evidence="2" type="ORF">C0Q70_11526</name>
</gene>
<keyword evidence="1" id="KW-0472">Membrane</keyword>